<feature type="compositionally biased region" description="Basic and acidic residues" evidence="2">
    <location>
        <begin position="1419"/>
        <end position="1446"/>
    </location>
</feature>
<dbReference type="Pfam" id="PF15742">
    <property type="entry name" value="DUF4686"/>
    <property type="match status" value="1"/>
</dbReference>
<feature type="coiled-coil region" evidence="1">
    <location>
        <begin position="1557"/>
        <end position="1615"/>
    </location>
</feature>
<feature type="region of interest" description="Disordered" evidence="2">
    <location>
        <begin position="582"/>
        <end position="611"/>
    </location>
</feature>
<evidence type="ECO:0000313" key="4">
    <source>
        <dbReference type="RefSeq" id="XP_035826356.1"/>
    </source>
</evidence>
<dbReference type="GeneID" id="101849851"/>
<feature type="coiled-coil region" evidence="1">
    <location>
        <begin position="1765"/>
        <end position="1827"/>
    </location>
</feature>
<dbReference type="PANTHER" id="PTHR34479:SF1">
    <property type="entry name" value="COILED-COIL DOMAIN-CONTAINING PROTEIN 30"/>
    <property type="match status" value="1"/>
</dbReference>
<feature type="region of interest" description="Disordered" evidence="2">
    <location>
        <begin position="166"/>
        <end position="193"/>
    </location>
</feature>
<dbReference type="InterPro" id="IPR031476">
    <property type="entry name" value="DUF4686"/>
</dbReference>
<evidence type="ECO:0000313" key="3">
    <source>
        <dbReference type="Proteomes" id="UP000694888"/>
    </source>
</evidence>
<feature type="compositionally biased region" description="Basic and acidic residues" evidence="2">
    <location>
        <begin position="582"/>
        <end position="594"/>
    </location>
</feature>
<keyword evidence="1" id="KW-0175">Coiled coil</keyword>
<feature type="compositionally biased region" description="Low complexity" evidence="2">
    <location>
        <begin position="273"/>
        <end position="283"/>
    </location>
</feature>
<reference evidence="4" key="1">
    <citation type="submission" date="2025-08" db="UniProtKB">
        <authorList>
            <consortium name="RefSeq"/>
        </authorList>
    </citation>
    <scope>IDENTIFICATION</scope>
</reference>
<dbReference type="InterPro" id="IPR052825">
    <property type="entry name" value="CCD-Prefoldin_beta-like"/>
</dbReference>
<dbReference type="RefSeq" id="XP_035826356.1">
    <property type="nucleotide sequence ID" value="XM_035970463.1"/>
</dbReference>
<feature type="coiled-coil region" evidence="1">
    <location>
        <begin position="1644"/>
        <end position="1700"/>
    </location>
</feature>
<feature type="coiled-coil region" evidence="1">
    <location>
        <begin position="1166"/>
        <end position="1277"/>
    </location>
</feature>
<feature type="compositionally biased region" description="Basic and acidic residues" evidence="2">
    <location>
        <begin position="322"/>
        <end position="344"/>
    </location>
</feature>
<feature type="compositionally biased region" description="Low complexity" evidence="2">
    <location>
        <begin position="168"/>
        <end position="187"/>
    </location>
</feature>
<feature type="region of interest" description="Disordered" evidence="2">
    <location>
        <begin position="1131"/>
        <end position="1160"/>
    </location>
</feature>
<evidence type="ECO:0000256" key="2">
    <source>
        <dbReference type="SAM" id="MobiDB-lite"/>
    </source>
</evidence>
<feature type="compositionally biased region" description="Basic and acidic residues" evidence="2">
    <location>
        <begin position="1340"/>
        <end position="1351"/>
    </location>
</feature>
<feature type="region of interest" description="Disordered" evidence="2">
    <location>
        <begin position="1409"/>
        <end position="1477"/>
    </location>
</feature>
<feature type="compositionally biased region" description="Basic and acidic residues" evidence="2">
    <location>
        <begin position="284"/>
        <end position="315"/>
    </location>
</feature>
<feature type="compositionally biased region" description="Basic and acidic residues" evidence="2">
    <location>
        <begin position="529"/>
        <end position="540"/>
    </location>
</feature>
<keyword evidence="3" id="KW-1185">Reference proteome</keyword>
<evidence type="ECO:0000256" key="1">
    <source>
        <dbReference type="SAM" id="Coils"/>
    </source>
</evidence>
<dbReference type="Proteomes" id="UP000694888">
    <property type="component" value="Unplaced"/>
</dbReference>
<feature type="compositionally biased region" description="Basic and acidic residues" evidence="2">
    <location>
        <begin position="1455"/>
        <end position="1477"/>
    </location>
</feature>
<feature type="coiled-coil region" evidence="1">
    <location>
        <begin position="53"/>
        <end position="126"/>
    </location>
</feature>
<sequence length="2001" mass="231161">MALQSQTQVQSTQGRLLESPTDVYSQLSQKLTDDGLNKESTDLEKLLFLWKLHQHLEDDLQKARETEQKLKETQSEEMKEVESYVEHIRHLSDEREALIQELEAENEGLKAQVVNLEQGNNEAAQAEIVEMLTQQGLAEISDATQSEQIAYLLVERARLLDELEEHNNSNSNNNSNNNSNSNNPSPNVDGRSSEMELKQILEQERGDFEEELSQQRESAIMMKEQLKQEHEEEINALMEENSKLEEDLQKAEMMVSQLKAELNKFEEGDAADSGLLSSLPRPSSNKEGDDEERKKMAEERNELNKRREDLEKEMAEVENEKEELKKEKGEIEKEKASLESERASVKKQTAKLSQLQGEVDTEQEALAKEKQEVQQEKEGVREEKEEVRREKEGVQKARQELDNRRADLEQEEEEFHKEKEAWEKENKDSPRAQSLRNGSPSRSPNDMAIRKIIEEKTKIEGELVTIRTQLRSLQKEKDSHDDVVYKLKGDLEKSHMQQQQLQVKNRTLKADLQELEAQLDETETSIDSISKEKQSLSEKCDSLNSEVKTLRVDAMKSSTLQDIVDILSNDKKQLSESLESLKSKFEQTSSEKEQLANQNNRLSKEEQELTNQLQACKEELERVQRERDGLSSDKHELLQVKVKQEEVEGLLRGELEEMSKVKEKFVSQTESLSKENKDLLNKLEQTREELDAAKTQVQELAKQQIIIDHLKEQNQSLQLQMKTSHEELDKSKDRETMLITTQQSLQKSHDDIEKRHTHEIDDLKLKLELTLQELAKTKKSWEDLAQDKEGLEENLKRTEKLLHESAEVKDILEEEKRQKNGLKLEINRLELQLAEKTVEADKFESERKHRLELESKVGTLRDVEESLKVISRELEKERKMRESLEFHSEELEKTLSVRVSREDLVQAEEEADRERECRIELEAKVKDTETKVRELERAVKEAEISGTSSSEQLQNERTLRLSLEANVKELQSALAEQSSAEELSRLRSDLNKEREAVRELQESREDVELLCGELEKERGLRAELTRQVAELEAANEDSASSTLKATLDELERERRARAECDMRLQEMEQVLEDQRMDSDSLQHSMSGKMKSLEKRVQALQDDLFAAQDELQSFQDRYDQAMQEAEVAKLEAARSQVQTSNQRSALRSPAADSTDGDKHQQDLELSLLSTSAKLQETLNELNTLKSQLCRTQEELNGRDTDVIHSRKEVELLKQSLEMSTNQLEVSEDELRNLRRELADANCATKIAESRLADKQAKLDAVVQDRDEIQRELDTLCDEQQQRVTPRPLDPTFYGEEERQEHVDRIGSLEKLSRTLELDNREMARKLSDTMSKCETYEEQLQREKLRSTDKHHQSSRYTEQLEHDLDAANKHVRQLREELQQLQTKVFKLEADNLGLSAKYESSIARLEQDNKEMKHRHRQELDSLSERMEGSSTEARELRGHKREMEQELSQIKSEMSRVKSNNERLESHLQSESKQRLDLENRNSVIDNEMTKVWSQVRSLMEKNAELESNHRTAEQELNLKKSALRQVETNLVQKEATYEASSKAILARAEAAERKDNKRGFAKDLQQELEEVTQKLLNVERQLSAADTGKGQLEDTKDKLVTIRNQLEGEKLQRTLLDQTVAELKHQVALLKQREAKVSSENKELQHTILDLEGRLNQLQDTSSAVSYDPQIISDVGKRSLMDQIGRLQREVKDLQYELYNVSERRDVDVKRYEERKLRTKEKLMKAREFYTSERSKYMDHMKHLDDDLRLTRATLTKELQWREKMDDSYKQLLREKRDLITQLSELEESSRDKSRGLSMAQVRSKYLEEENSRLQDRLQAVCQQKHNLDRLLKDHGKREKIRAASPVEHTGCTSGLGNSLDSAWDPNDRLDSCGQSWSSSHQVDPPANFRKTGGSGGLVAEHNTSGGRGEQHPGGLVRGLNIYENSQPVGLKHAKSCGNISMNSASRNSGSISMNSASRNNGSISLYPQMTGDYSLYSEIDDLKVRDDYDDEDDEFEA</sequence>
<feature type="region of interest" description="Disordered" evidence="2">
    <location>
        <begin position="519"/>
        <end position="540"/>
    </location>
</feature>
<feature type="compositionally biased region" description="Polar residues" evidence="2">
    <location>
        <begin position="1134"/>
        <end position="1144"/>
    </location>
</feature>
<protein>
    <submittedName>
        <fullName evidence="4">Trichohyalin</fullName>
    </submittedName>
</protein>
<dbReference type="PANTHER" id="PTHR34479">
    <property type="entry name" value="COILED-COIL DOMAIN-CONTAINING PROTEIN 30"/>
    <property type="match status" value="1"/>
</dbReference>
<feature type="region of interest" description="Disordered" evidence="2">
    <location>
        <begin position="265"/>
        <end position="449"/>
    </location>
</feature>
<feature type="region of interest" description="Disordered" evidence="2">
    <location>
        <begin position="1876"/>
        <end position="1897"/>
    </location>
</feature>
<feature type="coiled-coil region" evidence="1">
    <location>
        <begin position="669"/>
        <end position="734"/>
    </location>
</feature>
<feature type="region of interest" description="Disordered" evidence="2">
    <location>
        <begin position="1"/>
        <end position="21"/>
    </location>
</feature>
<name>A0ABM1VVB4_APLCA</name>
<proteinExistence type="predicted"/>
<feature type="compositionally biased region" description="Basic and acidic residues" evidence="2">
    <location>
        <begin position="365"/>
        <end position="430"/>
    </location>
</feature>
<organism evidence="3 4">
    <name type="scientific">Aplysia californica</name>
    <name type="common">California sea hare</name>
    <dbReference type="NCBI Taxonomy" id="6500"/>
    <lineage>
        <taxon>Eukaryota</taxon>
        <taxon>Metazoa</taxon>
        <taxon>Spiralia</taxon>
        <taxon>Lophotrochozoa</taxon>
        <taxon>Mollusca</taxon>
        <taxon>Gastropoda</taxon>
        <taxon>Heterobranchia</taxon>
        <taxon>Euthyneura</taxon>
        <taxon>Tectipleura</taxon>
        <taxon>Aplysiida</taxon>
        <taxon>Aplysioidea</taxon>
        <taxon>Aplysiidae</taxon>
        <taxon>Aplysia</taxon>
    </lineage>
</organism>
<feature type="compositionally biased region" description="Polar residues" evidence="2">
    <location>
        <begin position="346"/>
        <end position="356"/>
    </location>
</feature>
<feature type="compositionally biased region" description="Polar residues" evidence="2">
    <location>
        <begin position="1876"/>
        <end position="1885"/>
    </location>
</feature>
<feature type="compositionally biased region" description="Polar residues" evidence="2">
    <location>
        <begin position="431"/>
        <end position="444"/>
    </location>
</feature>
<gene>
    <name evidence="4" type="primary">LOC101849851</name>
</gene>
<feature type="region of interest" description="Disordered" evidence="2">
    <location>
        <begin position="1340"/>
        <end position="1359"/>
    </location>
</feature>
<feature type="compositionally biased region" description="Polar residues" evidence="2">
    <location>
        <begin position="1"/>
        <end position="14"/>
    </location>
</feature>
<accession>A0ABM1VVB4</accession>